<dbReference type="InterPro" id="IPR018289">
    <property type="entry name" value="MULE_transposase_dom"/>
</dbReference>
<dbReference type="GO" id="GO:0006508">
    <property type="term" value="P:proteolysis"/>
    <property type="evidence" value="ECO:0007669"/>
    <property type="project" value="UniProtKB-KW"/>
</dbReference>
<feature type="region of interest" description="Disordered" evidence="1">
    <location>
        <begin position="515"/>
        <end position="540"/>
    </location>
</feature>
<reference evidence="3 5" key="1">
    <citation type="journal article" date="2011" name="Nature">
        <title>The Medicago genome provides insight into the evolution of rhizobial symbioses.</title>
        <authorList>
            <person name="Young N.D."/>
            <person name="Debelle F."/>
            <person name="Oldroyd G.E."/>
            <person name="Geurts R."/>
            <person name="Cannon S.B."/>
            <person name="Udvardi M.K."/>
            <person name="Benedito V.A."/>
            <person name="Mayer K.F."/>
            <person name="Gouzy J."/>
            <person name="Schoof H."/>
            <person name="Van de Peer Y."/>
            <person name="Proost S."/>
            <person name="Cook D.R."/>
            <person name="Meyers B.C."/>
            <person name="Spannagl M."/>
            <person name="Cheung F."/>
            <person name="De Mita S."/>
            <person name="Krishnakumar V."/>
            <person name="Gundlach H."/>
            <person name="Zhou S."/>
            <person name="Mudge J."/>
            <person name="Bharti A.K."/>
            <person name="Murray J.D."/>
            <person name="Naoumkina M.A."/>
            <person name="Rosen B."/>
            <person name="Silverstein K.A."/>
            <person name="Tang H."/>
            <person name="Rombauts S."/>
            <person name="Zhao P.X."/>
            <person name="Zhou P."/>
            <person name="Barbe V."/>
            <person name="Bardou P."/>
            <person name="Bechner M."/>
            <person name="Bellec A."/>
            <person name="Berger A."/>
            <person name="Berges H."/>
            <person name="Bidwell S."/>
            <person name="Bisseling T."/>
            <person name="Choisne N."/>
            <person name="Couloux A."/>
            <person name="Denny R."/>
            <person name="Deshpande S."/>
            <person name="Dai X."/>
            <person name="Doyle J.J."/>
            <person name="Dudez A.M."/>
            <person name="Farmer A.D."/>
            <person name="Fouteau S."/>
            <person name="Franken C."/>
            <person name="Gibelin C."/>
            <person name="Gish J."/>
            <person name="Goldstein S."/>
            <person name="Gonzalez A.J."/>
            <person name="Green P.J."/>
            <person name="Hallab A."/>
            <person name="Hartog M."/>
            <person name="Hua A."/>
            <person name="Humphray S.J."/>
            <person name="Jeong D.H."/>
            <person name="Jing Y."/>
            <person name="Jocker A."/>
            <person name="Kenton S.M."/>
            <person name="Kim D.J."/>
            <person name="Klee K."/>
            <person name="Lai H."/>
            <person name="Lang C."/>
            <person name="Lin S."/>
            <person name="Macmil S.L."/>
            <person name="Magdelenat G."/>
            <person name="Matthews L."/>
            <person name="McCorrison J."/>
            <person name="Monaghan E.L."/>
            <person name="Mun J.H."/>
            <person name="Najar F.Z."/>
            <person name="Nicholson C."/>
            <person name="Noirot C."/>
            <person name="O'Bleness M."/>
            <person name="Paule C.R."/>
            <person name="Poulain J."/>
            <person name="Prion F."/>
            <person name="Qin B."/>
            <person name="Qu C."/>
            <person name="Retzel E.F."/>
            <person name="Riddle C."/>
            <person name="Sallet E."/>
            <person name="Samain S."/>
            <person name="Samson N."/>
            <person name="Sanders I."/>
            <person name="Saurat O."/>
            <person name="Scarpelli C."/>
            <person name="Schiex T."/>
            <person name="Segurens B."/>
            <person name="Severin A.J."/>
            <person name="Sherrier D.J."/>
            <person name="Shi R."/>
            <person name="Sims S."/>
            <person name="Singer S.R."/>
            <person name="Sinharoy S."/>
            <person name="Sterck L."/>
            <person name="Viollet A."/>
            <person name="Wang B.B."/>
            <person name="Wang K."/>
            <person name="Wang M."/>
            <person name="Wang X."/>
            <person name="Warfsmann J."/>
            <person name="Weissenbach J."/>
            <person name="White D.D."/>
            <person name="White J.D."/>
            <person name="Wiley G.B."/>
            <person name="Wincker P."/>
            <person name="Xing Y."/>
            <person name="Yang L."/>
            <person name="Yao Z."/>
            <person name="Ying F."/>
            <person name="Zhai J."/>
            <person name="Zhou L."/>
            <person name="Zuber A."/>
            <person name="Denarie J."/>
            <person name="Dixon R.A."/>
            <person name="May G.D."/>
            <person name="Schwartz D.C."/>
            <person name="Rogers J."/>
            <person name="Quetier F."/>
            <person name="Town C.D."/>
            <person name="Roe B.A."/>
        </authorList>
    </citation>
    <scope>NUCLEOTIDE SEQUENCE [LARGE SCALE GENOMIC DNA]</scope>
    <source>
        <strain evidence="3">A17</strain>
        <strain evidence="4 5">cv. Jemalong A17</strain>
    </source>
</reference>
<gene>
    <name evidence="3" type="ordered locus">MTR_2g096070</name>
</gene>
<evidence type="ECO:0000313" key="5">
    <source>
        <dbReference type="Proteomes" id="UP000002051"/>
    </source>
</evidence>
<dbReference type="PROSITE" id="PS50802">
    <property type="entry name" value="OTU"/>
    <property type="match status" value="1"/>
</dbReference>
<dbReference type="EMBL" id="CM001218">
    <property type="protein sequence ID" value="AES67550.1"/>
    <property type="molecule type" value="Genomic_DNA"/>
</dbReference>
<dbReference type="GO" id="GO:0008233">
    <property type="term" value="F:peptidase activity"/>
    <property type="evidence" value="ECO:0007669"/>
    <property type="project" value="UniProtKB-KW"/>
</dbReference>
<dbReference type="STRING" id="3880.G7IU94"/>
<dbReference type="PANTHER" id="PTHR31569">
    <property type="entry name" value="SWIM-TYPE DOMAIN-CONTAINING PROTEIN"/>
    <property type="match status" value="1"/>
</dbReference>
<organism evidence="3 5">
    <name type="scientific">Medicago truncatula</name>
    <name type="common">Barrel medic</name>
    <name type="synonym">Medicago tribuloides</name>
    <dbReference type="NCBI Taxonomy" id="3880"/>
    <lineage>
        <taxon>Eukaryota</taxon>
        <taxon>Viridiplantae</taxon>
        <taxon>Streptophyta</taxon>
        <taxon>Embryophyta</taxon>
        <taxon>Tracheophyta</taxon>
        <taxon>Spermatophyta</taxon>
        <taxon>Magnoliopsida</taxon>
        <taxon>eudicotyledons</taxon>
        <taxon>Gunneridae</taxon>
        <taxon>Pentapetalae</taxon>
        <taxon>rosids</taxon>
        <taxon>fabids</taxon>
        <taxon>Fabales</taxon>
        <taxon>Fabaceae</taxon>
        <taxon>Papilionoideae</taxon>
        <taxon>50 kb inversion clade</taxon>
        <taxon>NPAAA clade</taxon>
        <taxon>Hologalegina</taxon>
        <taxon>IRL clade</taxon>
        <taxon>Trifolieae</taxon>
        <taxon>Medicago</taxon>
    </lineage>
</organism>
<dbReference type="InterPro" id="IPR003323">
    <property type="entry name" value="OTU_dom"/>
</dbReference>
<reference evidence="4" key="3">
    <citation type="submission" date="2015-04" db="UniProtKB">
        <authorList>
            <consortium name="EnsemblPlants"/>
        </authorList>
    </citation>
    <scope>IDENTIFICATION</scope>
    <source>
        <strain evidence="4">cv. Jemalong A17</strain>
    </source>
</reference>
<dbReference type="InterPro" id="IPR052579">
    <property type="entry name" value="Zinc_finger_SWIM"/>
</dbReference>
<protein>
    <submittedName>
        <fullName evidence="3">OTU-like cysteine protease</fullName>
    </submittedName>
</protein>
<dbReference type="EnsemblPlants" id="AES67550">
    <property type="protein sequence ID" value="AES67550"/>
    <property type="gene ID" value="MTR_2g096070"/>
</dbReference>
<dbReference type="HOGENOM" id="CLU_013727_5_0_1"/>
<evidence type="ECO:0000313" key="4">
    <source>
        <dbReference type="EnsemblPlants" id="AES67550"/>
    </source>
</evidence>
<feature type="domain" description="OTU" evidence="2">
    <location>
        <begin position="583"/>
        <end position="725"/>
    </location>
</feature>
<proteinExistence type="predicted"/>
<dbReference type="Proteomes" id="UP000002051">
    <property type="component" value="Chromosome 2"/>
</dbReference>
<dbReference type="PANTHER" id="PTHR31569:SF4">
    <property type="entry name" value="SWIM-TYPE DOMAIN-CONTAINING PROTEIN"/>
    <property type="match status" value="1"/>
</dbReference>
<sequence length="817" mass="94260">MGIYVSYVELCHGKPRQLTAKENLDSKRTRKMFRKSQNQILSNFPEMSNRLRLNRNQTLMKLQNMLNLVSSHFKPTKLTRLGFFSDDVKSKDREELLEWARRQANKAEFTIVTQRSSLINQMFRLVCERSGAHKVPEKKPKHARTGSRKCGCLFMISGYQSKLKEDDKKIVRDLTKSKMLPRNILIHLKNKRPHCMTNVKGDKKPLQYLISKLEEHNYTYYSRTQSESTTIEDIFWAHPTSVKLFNNFSTVLIMDSTYKTNMYRMPMFEVVGVTSTDLIYSVGFRFVTHEKEENFEKIVRAWTDHVLHLGCRITNRVESAHALLKKYLDNSVGDLGTCWEKIDDMLLLQFTAIQTTFGQSVSVLEHRFKDVTLYSDLGGHVSRYALDNIALEETHCRETLCMNNDICGCVQRTSYGLPYACEIATKLLEEKPILLDEIHHHWHRLRMGEEINEVDFCVEVELKLEVKEVLRQLEFPETTMMSPPPRKVPTKGAKNKVDIARSKIKITSTSRIPSSWEVVDSQNPDSQPSPSPTTSSYKRKKCVRLGKTSLNPLPPPTRYPKPKAIPVMRPIDYMPRFMLPFIKKMVDVIGDGHCGFRAIAEFMGLTEKNHIMIRTHLIQELKDHRDDYVEVFAGEDRYNYILNDLHPPANTKSCAHLVDKWLTFSDMGHIIANYYQRCVVVLTNLEIGNSESFFPLRGPPPPGKQKTLILCLGAIPNHFVLIYLKNGRPLPPSSMEGHNHKKEDAVTWEDEYLNQHELFRKLMAIESGNKPLKPQNESNKAALILLDTPEKQKQQFEVIAEDEEDSNSLDLLQSLGL</sequence>
<evidence type="ECO:0000259" key="2">
    <source>
        <dbReference type="PROSITE" id="PS50802"/>
    </source>
</evidence>
<feature type="compositionally biased region" description="Low complexity" evidence="1">
    <location>
        <begin position="520"/>
        <end position="536"/>
    </location>
</feature>
<evidence type="ECO:0000256" key="1">
    <source>
        <dbReference type="SAM" id="MobiDB-lite"/>
    </source>
</evidence>
<dbReference type="Pfam" id="PF10551">
    <property type="entry name" value="MULE"/>
    <property type="match status" value="1"/>
</dbReference>
<dbReference type="PaxDb" id="3880-AES67550"/>
<dbReference type="eggNOG" id="ENOG502QQB8">
    <property type="taxonomic scope" value="Eukaryota"/>
</dbReference>
<dbReference type="CDD" id="cd22744">
    <property type="entry name" value="OTU"/>
    <property type="match status" value="1"/>
</dbReference>
<dbReference type="AlphaFoldDB" id="G7IU94"/>
<dbReference type="OMA" id="DIRCATH"/>
<accession>G7IU94</accession>
<dbReference type="Gene3D" id="3.90.70.80">
    <property type="match status" value="1"/>
</dbReference>
<evidence type="ECO:0000313" key="3">
    <source>
        <dbReference type="EMBL" id="AES67550.1"/>
    </source>
</evidence>
<keyword evidence="3" id="KW-0378">Hydrolase</keyword>
<name>G7IU94_MEDTR</name>
<keyword evidence="5" id="KW-1185">Reference proteome</keyword>
<reference evidence="3 5" key="2">
    <citation type="journal article" date="2014" name="BMC Genomics">
        <title>An improved genome release (version Mt4.0) for the model legume Medicago truncatula.</title>
        <authorList>
            <person name="Tang H."/>
            <person name="Krishnakumar V."/>
            <person name="Bidwell S."/>
            <person name="Rosen B."/>
            <person name="Chan A."/>
            <person name="Zhou S."/>
            <person name="Gentzbittel L."/>
            <person name="Childs K.L."/>
            <person name="Yandell M."/>
            <person name="Gundlach H."/>
            <person name="Mayer K.F."/>
            <person name="Schwartz D.C."/>
            <person name="Town C.D."/>
        </authorList>
    </citation>
    <scope>GENOME REANNOTATION</scope>
    <source>
        <strain evidence="4 5">cv. Jemalong A17</strain>
    </source>
</reference>
<keyword evidence="3" id="KW-0645">Protease</keyword>